<accession>A0A172YDA5</accession>
<keyword evidence="2" id="KW-1185">Reference proteome</keyword>
<dbReference type="Proteomes" id="UP000077875">
    <property type="component" value="Chromosome"/>
</dbReference>
<proteinExistence type="predicted"/>
<name>A0A172YDA5_9GAMM</name>
<dbReference type="EMBL" id="CP015243">
    <property type="protein sequence ID" value="ANF57240.1"/>
    <property type="molecule type" value="Genomic_DNA"/>
</dbReference>
<sequence length="152" mass="17144">MPGDDYWNVEYGEDRFVVLESDVVGAFRPPDGNQVVVRAQGLRTRDGQSKKTQITILSGSSKKQDNREVVERDRRVAGLEEIAENLISLPWGVVNTADSLVIPIIREKTIFNIQVVWPVGVIEVGFQRQQFQCIYARSFPQMPEACSIVHAE</sequence>
<dbReference type="KEGG" id="haa:A5892_06985"/>
<evidence type="ECO:0000313" key="2">
    <source>
        <dbReference type="Proteomes" id="UP000077875"/>
    </source>
</evidence>
<evidence type="ECO:0000313" key="1">
    <source>
        <dbReference type="EMBL" id="ANF57240.1"/>
    </source>
</evidence>
<protein>
    <submittedName>
        <fullName evidence="1">Uncharacterized protein</fullName>
    </submittedName>
</protein>
<organism evidence="1 2">
    <name type="scientific">Halotalea alkalilenta</name>
    <dbReference type="NCBI Taxonomy" id="376489"/>
    <lineage>
        <taxon>Bacteria</taxon>
        <taxon>Pseudomonadati</taxon>
        <taxon>Pseudomonadota</taxon>
        <taxon>Gammaproteobacteria</taxon>
        <taxon>Oceanospirillales</taxon>
        <taxon>Halomonadaceae</taxon>
        <taxon>Halotalea</taxon>
    </lineage>
</organism>
<dbReference type="AlphaFoldDB" id="A0A172YDA5"/>
<gene>
    <name evidence="1" type="ORF">A5892_06985</name>
</gene>
<reference evidence="1 2" key="1">
    <citation type="submission" date="2016-04" db="EMBL/GenBank/DDBJ databases">
        <title>Complete Genome Sequence of Halotalea alkalilenta IHB B 13600.</title>
        <authorList>
            <person name="Swarnkar M.K."/>
            <person name="Sharma A."/>
            <person name="Kaushal K."/>
            <person name="Soni R."/>
            <person name="Rana S."/>
            <person name="Singh A.K."/>
            <person name="Gulati A."/>
        </authorList>
    </citation>
    <scope>NUCLEOTIDE SEQUENCE [LARGE SCALE GENOMIC DNA]</scope>
    <source>
        <strain evidence="1 2">IHB B 13600</strain>
    </source>
</reference>